<evidence type="ECO:0000313" key="2">
    <source>
        <dbReference type="Proteomes" id="UP001056164"/>
    </source>
</evidence>
<evidence type="ECO:0008006" key="3">
    <source>
        <dbReference type="Google" id="ProtNLM"/>
    </source>
</evidence>
<proteinExistence type="predicted"/>
<keyword evidence="2" id="KW-1185">Reference proteome</keyword>
<dbReference type="Proteomes" id="UP001056164">
    <property type="component" value="Chromosome"/>
</dbReference>
<protein>
    <recommendedName>
        <fullName evidence="3">DUF2357 domain-containing protein</fullName>
    </recommendedName>
</protein>
<organism evidence="1 2">
    <name type="scientific">Fructilactobacillus carniphilus</name>
    <dbReference type="NCBI Taxonomy" id="2940297"/>
    <lineage>
        <taxon>Bacteria</taxon>
        <taxon>Bacillati</taxon>
        <taxon>Bacillota</taxon>
        <taxon>Bacilli</taxon>
        <taxon>Lactobacillales</taxon>
        <taxon>Lactobacillaceae</taxon>
        <taxon>Fructilactobacillus</taxon>
    </lineage>
</organism>
<dbReference type="Pfam" id="PF04411">
    <property type="entry name" value="PDDEXK_7"/>
    <property type="match status" value="1"/>
</dbReference>
<dbReference type="EMBL" id="CP097121">
    <property type="protein sequence ID" value="USS91325.1"/>
    <property type="molecule type" value="Genomic_DNA"/>
</dbReference>
<sequence length="558" mass="65650">MDSQFNVYLNGQPIIFSKNKKDLNTNKILTFKEFHNLELIFKSSVDDISLEIPSLMDYPIKKINQLDFNDEIKIYPNDTPIYLYESENQRVPILPGIYVIIVNYQKNKFFGQFKIDLKDLSENDWERMIDDIENTSIGLAQSSNKSGKYKPFDENRNFIIREASREKLIYYCNKIEYLANQIEKHPKFKIQKKYDWINKGKEKFIDGKTLKHYSNMSTKVLAPSRISNYNIPPNQFIKNVFNKLLRISISTKLDLEKINKQIKNEKNSSLRSRKIKISISKISGLIFALYNIINGPIFGKVNTTQEKNIPRSVILNQRYNGLYKILNEINNPKDKLDPDVPFKYYWKDTAKLYEIWVFIKTLKALNESGYKPSRWIFDNDKNNELHQGTLVRFDSLKDNIYLNVVYDEELKATEKELNLTHPLKTDKFNKRRPDIRIDIFKKSTNNYLGSIILDAKYMKLHKISNKDRVHKQLHSYANDPKNPDLLKIDHRIRPIANVDAIAASGEESKKINKDEFEETTFSFLILNPSTGFNQFKKKITSQIDAQVSYIIKERHIYD</sequence>
<gene>
    <name evidence="1" type="ORF">M3M37_03790</name>
</gene>
<dbReference type="InterPro" id="IPR007505">
    <property type="entry name" value="PDDEXK_7"/>
</dbReference>
<evidence type="ECO:0000313" key="1">
    <source>
        <dbReference type="EMBL" id="USS91325.1"/>
    </source>
</evidence>
<reference evidence="1" key="1">
    <citation type="submission" date="2022-05" db="EMBL/GenBank/DDBJ databases">
        <authorList>
            <person name="Oliphant S.A."/>
            <person name="Watson-Haigh N.S."/>
            <person name="Sumby K.M."/>
            <person name="Gardner J.M."/>
            <person name="Jiranek V."/>
        </authorList>
    </citation>
    <scope>NUCLEOTIDE SEQUENCE</scope>
    <source>
        <strain evidence="1">KI4_A6</strain>
    </source>
</reference>
<accession>A0ABY5BXU0</accession>
<dbReference type="RefSeq" id="WP_252795856.1">
    <property type="nucleotide sequence ID" value="NZ_CP097121.1"/>
</dbReference>
<name>A0ABY5BXU0_9LACO</name>